<dbReference type="InterPro" id="IPR002931">
    <property type="entry name" value="Transglutaminase-like"/>
</dbReference>
<feature type="domain" description="Transglutaminase-like" evidence="2">
    <location>
        <begin position="879"/>
        <end position="975"/>
    </location>
</feature>
<dbReference type="SUPFAM" id="SSF54001">
    <property type="entry name" value="Cysteine proteinases"/>
    <property type="match status" value="1"/>
</dbReference>
<feature type="domain" description="DUF3857" evidence="3">
    <location>
        <begin position="658"/>
        <end position="828"/>
    </location>
</feature>
<evidence type="ECO:0000313" key="5">
    <source>
        <dbReference type="Proteomes" id="UP000249799"/>
    </source>
</evidence>
<dbReference type="SUPFAM" id="SSF48452">
    <property type="entry name" value="TPR-like"/>
    <property type="match status" value="1"/>
</dbReference>
<dbReference type="KEGG" id="bsed:DN745_15470"/>
<dbReference type="Gene3D" id="2.60.120.260">
    <property type="entry name" value="Galactose-binding domain-like"/>
    <property type="match status" value="1"/>
</dbReference>
<evidence type="ECO:0000313" key="4">
    <source>
        <dbReference type="EMBL" id="AWV90646.1"/>
    </source>
</evidence>
<evidence type="ECO:0000259" key="3">
    <source>
        <dbReference type="Pfam" id="PF12969"/>
    </source>
</evidence>
<dbReference type="OrthoDB" id="103430at2"/>
<dbReference type="InterPro" id="IPR024618">
    <property type="entry name" value="DUF3857"/>
</dbReference>
<dbReference type="Proteomes" id="UP000249799">
    <property type="component" value="Chromosome"/>
</dbReference>
<keyword evidence="1" id="KW-0732">Signal</keyword>
<dbReference type="Gene3D" id="2.60.120.1130">
    <property type="match status" value="1"/>
</dbReference>
<feature type="signal peptide" evidence="1">
    <location>
        <begin position="1"/>
        <end position="33"/>
    </location>
</feature>
<dbReference type="Gene3D" id="3.10.620.30">
    <property type="match status" value="1"/>
</dbReference>
<keyword evidence="5" id="KW-1185">Reference proteome</keyword>
<dbReference type="AlphaFoldDB" id="A0A2Z4FPJ0"/>
<evidence type="ECO:0000259" key="2">
    <source>
        <dbReference type="Pfam" id="PF01841"/>
    </source>
</evidence>
<gene>
    <name evidence="4" type="ORF">DN745_15470</name>
</gene>
<evidence type="ECO:0000256" key="1">
    <source>
        <dbReference type="SAM" id="SignalP"/>
    </source>
</evidence>
<dbReference type="Gene3D" id="1.25.40.10">
    <property type="entry name" value="Tetratricopeptide repeat domain"/>
    <property type="match status" value="1"/>
</dbReference>
<dbReference type="EMBL" id="CP030032">
    <property type="protein sequence ID" value="AWV90646.1"/>
    <property type="molecule type" value="Genomic_DNA"/>
</dbReference>
<feature type="chain" id="PRO_5016295338" evidence="1">
    <location>
        <begin position="34"/>
        <end position="1239"/>
    </location>
</feature>
<name>A0A2Z4FPJ0_9DELT</name>
<organism evidence="4 5">
    <name type="scientific">Bradymonas sediminis</name>
    <dbReference type="NCBI Taxonomy" id="1548548"/>
    <lineage>
        <taxon>Bacteria</taxon>
        <taxon>Deltaproteobacteria</taxon>
        <taxon>Bradymonadales</taxon>
        <taxon>Bradymonadaceae</taxon>
        <taxon>Bradymonas</taxon>
    </lineage>
</organism>
<dbReference type="Pfam" id="PF12969">
    <property type="entry name" value="DUF3857"/>
    <property type="match status" value="1"/>
</dbReference>
<reference evidence="4 5" key="1">
    <citation type="submission" date="2018-06" db="EMBL/GenBank/DDBJ databases">
        <title>Lujinxingia sediminis gen. nov. sp. nov., a new facultative anaerobic member of the class Deltaproteobacteria, and proposal of Lujinxingaceae fam. nov.</title>
        <authorList>
            <person name="Guo L.-Y."/>
            <person name="Li C.-M."/>
            <person name="Wang S."/>
            <person name="Du Z.-J."/>
        </authorList>
    </citation>
    <scope>NUCLEOTIDE SEQUENCE [LARGE SCALE GENOMIC DNA]</scope>
    <source>
        <strain evidence="4 5">FA350</strain>
    </source>
</reference>
<accession>A0A2Z4FPJ0</accession>
<sequence length="1239" mass="139089">MHKYLIPRKNSRVMATAFSVLATILFSASVASAQASTFAPEQWLGELRGEGHAAVGLAKAKAFERYSVYYATPDLIKALESAAAATPSPLVKFELERQAAAAHLNVGDFSRHEDAFSGQGCLVDFDIVGPFDNPSMQAFETRLGPEDGQAGPYAGKLTQVDWRAQPNYDEFCTFYLGRNIEPSTAAAVYLASEIDAKRAGSARLLLGVSGAYKVWLNGKPVAHRGEDLGLGVDADAWSVALKKGRNHLLIKIASTGSGSLGLSARLVDPNFKPITDATIKRGWNGEAMAADDAKKWPEPHRNSVLAQAKKLSQNTDSKAIWAAWLWSRLEPKNPATPWRDTALRVREAAEQNLAATKSTGFAAHELALAADLVEEHWRKIDLLEMAYRLNPNNYWVGLQLATEYAASDSVQIQQKERTLLEKIHAEAPTFLPGTLALAEWYAGHGFEKYALNMLEAEGKSSENATMQIPSYIRQLAYLHSLSGERRRADKLYRHLESVAALNTGYAWVRATDLLAENKTEEALEIIDAQQQLVPWELRWPLRKVEILRAQKDFDGAQKLLDQLIAQRPGNVGLYQKKADLLVALNQKTQAAETLELALLRRPQDEDLRKLRAFLTPSSNQFFEPWIVNDIVEIAKDTPKTQYEYDTIVDQTLVHVAPNGLASSVVQRAERVLNDQGIDPASYQRISFTHGDEVVEVLGVRVHKPDGSITEDWDRWESGGSRKGSTTYNDSTYINIRANNVKVGDIVEYRWRVSQVANENFRGDYFGDVEFVQSTRPAAFGRYVVHYPTSWELYFRAPMLPHDVLNKLPGQAKLEPNYQVRGFELRDIPEVHTDRGQPGYTDVYDYVMVSNKKNYDEIGKWWWNLVEEQLIVDENISARVAELTEGLTTDLEKVQAIHNYVVQNTRYLHVGLGIHGWKPYRTTTAFRNRYGDCKDKAALLKVMLDQAGVPAQLVLVRTRDLGHVDAQPASMHIFNHAIAYVPSMDLFLDGTAEYNGTHELTPMDQGAQALIVSDGGDARFMSMPVDKPEQNRLFKEMTVLLNTDNPTVRGKIVAHGQNAVYYRQTLEDPQRRDEIFEKQLADTYPGATLVSATYSDLSKLEQPVEITFEFTGGELLRANSTQKFVYAYGAPKDLLSAYANQASRRQDLTIRLPFTSHTRMRYELGADQRFEAVPQDTLIETPFGATTVKYSQADRVLEVDLYYSISMQRIPREDYPKFRDFMAQMTATLNETIALKPEAK</sequence>
<proteinExistence type="predicted"/>
<protein>
    <submittedName>
        <fullName evidence="4">Uncharacterized protein</fullName>
    </submittedName>
</protein>
<dbReference type="InterPro" id="IPR038765">
    <property type="entry name" value="Papain-like_cys_pep_sf"/>
</dbReference>
<dbReference type="InterPro" id="IPR011990">
    <property type="entry name" value="TPR-like_helical_dom_sf"/>
</dbReference>
<dbReference type="Gene3D" id="2.60.40.3140">
    <property type="match status" value="1"/>
</dbReference>
<dbReference type="Pfam" id="PF14559">
    <property type="entry name" value="TPR_19"/>
    <property type="match status" value="1"/>
</dbReference>
<dbReference type="Pfam" id="PF01841">
    <property type="entry name" value="Transglut_core"/>
    <property type="match status" value="1"/>
</dbReference>